<dbReference type="PANTHER" id="PTHR23427">
    <property type="entry name" value="SURFEIT LOCUS PROTEIN"/>
    <property type="match status" value="1"/>
</dbReference>
<dbReference type="OrthoDB" id="10040024at2759"/>
<keyword evidence="5" id="KW-0999">Mitochondrion inner membrane</keyword>
<keyword evidence="4" id="KW-0472">Membrane</keyword>
<dbReference type="AlphaFoldDB" id="A0A9W7ZNM2"/>
<keyword evidence="7" id="KW-1185">Reference proteome</keyword>
<reference evidence="6" key="1">
    <citation type="submission" date="2022-07" db="EMBL/GenBank/DDBJ databases">
        <title>Phylogenomic reconstructions and comparative analyses of Kickxellomycotina fungi.</title>
        <authorList>
            <person name="Reynolds N.K."/>
            <person name="Stajich J.E."/>
            <person name="Barry K."/>
            <person name="Grigoriev I.V."/>
            <person name="Crous P."/>
            <person name="Smith M.E."/>
        </authorList>
    </citation>
    <scope>NUCLEOTIDE SEQUENCE</scope>
    <source>
        <strain evidence="6">NBRC 100468</strain>
    </source>
</reference>
<feature type="non-terminal residue" evidence="6">
    <location>
        <position position="85"/>
    </location>
</feature>
<dbReference type="PROSITE" id="PS50895">
    <property type="entry name" value="SURF1"/>
    <property type="match status" value="1"/>
</dbReference>
<dbReference type="PANTHER" id="PTHR23427:SF2">
    <property type="entry name" value="SURFEIT LOCUS PROTEIN 1"/>
    <property type="match status" value="1"/>
</dbReference>
<gene>
    <name evidence="6" type="primary">SHY1</name>
    <name evidence="6" type="ORF">H4219_005558</name>
</gene>
<comment type="similarity">
    <text evidence="5">Belongs to the SURF1 family.</text>
</comment>
<dbReference type="GO" id="GO:0005743">
    <property type="term" value="C:mitochondrial inner membrane"/>
    <property type="evidence" value="ECO:0007669"/>
    <property type="project" value="UniProtKB-SubCell"/>
</dbReference>
<proteinExistence type="inferred from homology"/>
<keyword evidence="2" id="KW-0812">Transmembrane</keyword>
<dbReference type="EMBL" id="JANBPU010000335">
    <property type="protein sequence ID" value="KAJ1912555.1"/>
    <property type="molecule type" value="Genomic_DNA"/>
</dbReference>
<evidence type="ECO:0000313" key="7">
    <source>
        <dbReference type="Proteomes" id="UP001150538"/>
    </source>
</evidence>
<evidence type="ECO:0000256" key="1">
    <source>
        <dbReference type="ARBA" id="ARBA00004370"/>
    </source>
</evidence>
<comment type="subcellular location">
    <subcellularLocation>
        <location evidence="1">Membrane</location>
    </subcellularLocation>
    <subcellularLocation>
        <location evidence="5">Mitochondrion inner membrane</location>
        <topology evidence="5">Multi-pass membrane protein</topology>
    </subcellularLocation>
</comment>
<keyword evidence="3" id="KW-1133">Transmembrane helix</keyword>
<dbReference type="GO" id="GO:0033617">
    <property type="term" value="P:mitochondrial respiratory chain complex IV assembly"/>
    <property type="evidence" value="ECO:0007669"/>
    <property type="project" value="TreeGrafter"/>
</dbReference>
<dbReference type="CDD" id="cd06662">
    <property type="entry name" value="SURF1"/>
    <property type="match status" value="1"/>
</dbReference>
<evidence type="ECO:0000256" key="2">
    <source>
        <dbReference type="ARBA" id="ARBA00022692"/>
    </source>
</evidence>
<keyword evidence="5" id="KW-0496">Mitochondrion</keyword>
<dbReference type="Pfam" id="PF02104">
    <property type="entry name" value="SURF1"/>
    <property type="match status" value="1"/>
</dbReference>
<dbReference type="Proteomes" id="UP001150538">
    <property type="component" value="Unassembled WGS sequence"/>
</dbReference>
<dbReference type="InterPro" id="IPR045214">
    <property type="entry name" value="Surf1/Surf4"/>
</dbReference>
<organism evidence="6 7">
    <name type="scientific">Mycoemilia scoparia</name>
    <dbReference type="NCBI Taxonomy" id="417184"/>
    <lineage>
        <taxon>Eukaryota</taxon>
        <taxon>Fungi</taxon>
        <taxon>Fungi incertae sedis</taxon>
        <taxon>Zoopagomycota</taxon>
        <taxon>Kickxellomycotina</taxon>
        <taxon>Kickxellomycetes</taxon>
        <taxon>Kickxellales</taxon>
        <taxon>Kickxellaceae</taxon>
        <taxon>Mycoemilia</taxon>
    </lineage>
</organism>
<comment type="caution">
    <text evidence="6">The sequence shown here is derived from an EMBL/GenBank/DDBJ whole genome shotgun (WGS) entry which is preliminary data.</text>
</comment>
<accession>A0A9W7ZNM2</accession>
<dbReference type="InterPro" id="IPR002994">
    <property type="entry name" value="Surf1/Shy1"/>
</dbReference>
<sequence>MHQNPIPLPLKLKESDLDEHQFRKVIVYGLFDHDKEMLVGPKVKDGNVGHDVVTPLIREDGSRILVKRGWIKKEFANKSTRPESL</sequence>
<name>A0A9W7ZNM2_9FUNG</name>
<evidence type="ECO:0000256" key="5">
    <source>
        <dbReference type="RuleBase" id="RU363076"/>
    </source>
</evidence>
<protein>
    <recommendedName>
        <fullName evidence="5">SURF1-like protein</fullName>
    </recommendedName>
</protein>
<comment type="function">
    <text evidence="5">Probably involved in the biogenesis of the COX complex.</text>
</comment>
<evidence type="ECO:0000256" key="3">
    <source>
        <dbReference type="ARBA" id="ARBA00022989"/>
    </source>
</evidence>
<evidence type="ECO:0000256" key="4">
    <source>
        <dbReference type="ARBA" id="ARBA00023136"/>
    </source>
</evidence>
<evidence type="ECO:0000313" key="6">
    <source>
        <dbReference type="EMBL" id="KAJ1912555.1"/>
    </source>
</evidence>